<name>A0A2A2IGI5_9BACI</name>
<evidence type="ECO:0000256" key="4">
    <source>
        <dbReference type="ARBA" id="ARBA00022692"/>
    </source>
</evidence>
<feature type="domain" description="ABC transmembrane type-1" evidence="8">
    <location>
        <begin position="103"/>
        <end position="317"/>
    </location>
</feature>
<dbReference type="Pfam" id="PF00528">
    <property type="entry name" value="BPD_transp_1"/>
    <property type="match status" value="1"/>
</dbReference>
<protein>
    <submittedName>
        <fullName evidence="9">ABC transporter permease</fullName>
    </submittedName>
</protein>
<keyword evidence="5 7" id="KW-1133">Transmembrane helix</keyword>
<evidence type="ECO:0000256" key="1">
    <source>
        <dbReference type="ARBA" id="ARBA00004651"/>
    </source>
</evidence>
<evidence type="ECO:0000256" key="5">
    <source>
        <dbReference type="ARBA" id="ARBA00022989"/>
    </source>
</evidence>
<dbReference type="PANTHER" id="PTHR43163">
    <property type="entry name" value="DIPEPTIDE TRANSPORT SYSTEM PERMEASE PROTEIN DPPB-RELATED"/>
    <property type="match status" value="1"/>
</dbReference>
<dbReference type="OrthoDB" id="9773683at2"/>
<comment type="similarity">
    <text evidence="7">Belongs to the binding-protein-dependent transport system permease family.</text>
</comment>
<dbReference type="GO" id="GO:0055085">
    <property type="term" value="P:transmembrane transport"/>
    <property type="evidence" value="ECO:0007669"/>
    <property type="project" value="InterPro"/>
</dbReference>
<dbReference type="Pfam" id="PF19300">
    <property type="entry name" value="BPD_transp_1_N"/>
    <property type="match status" value="1"/>
</dbReference>
<dbReference type="PROSITE" id="PS50928">
    <property type="entry name" value="ABC_TM1"/>
    <property type="match status" value="1"/>
</dbReference>
<organism evidence="9 10">
    <name type="scientific">Virgibacillus profundi</name>
    <dbReference type="NCBI Taxonomy" id="2024555"/>
    <lineage>
        <taxon>Bacteria</taxon>
        <taxon>Bacillati</taxon>
        <taxon>Bacillota</taxon>
        <taxon>Bacilli</taxon>
        <taxon>Bacillales</taxon>
        <taxon>Bacillaceae</taxon>
        <taxon>Virgibacillus</taxon>
    </lineage>
</organism>
<dbReference type="InterPro" id="IPR045621">
    <property type="entry name" value="BPD_transp_1_N"/>
</dbReference>
<dbReference type="EMBL" id="NPOA01000003">
    <property type="protein sequence ID" value="PAV30652.1"/>
    <property type="molecule type" value="Genomic_DNA"/>
</dbReference>
<comment type="subcellular location">
    <subcellularLocation>
        <location evidence="1 7">Cell membrane</location>
        <topology evidence="1 7">Multi-pass membrane protein</topology>
    </subcellularLocation>
</comment>
<evidence type="ECO:0000256" key="3">
    <source>
        <dbReference type="ARBA" id="ARBA00022475"/>
    </source>
</evidence>
<dbReference type="InterPro" id="IPR035906">
    <property type="entry name" value="MetI-like_sf"/>
</dbReference>
<evidence type="ECO:0000256" key="6">
    <source>
        <dbReference type="ARBA" id="ARBA00023136"/>
    </source>
</evidence>
<comment type="caution">
    <text evidence="9">The sequence shown here is derived from an EMBL/GenBank/DDBJ whole genome shotgun (WGS) entry which is preliminary data.</text>
</comment>
<gene>
    <name evidence="9" type="ORF">CIL05_06000</name>
</gene>
<evidence type="ECO:0000313" key="10">
    <source>
        <dbReference type="Proteomes" id="UP000218887"/>
    </source>
</evidence>
<dbReference type="InterPro" id="IPR000515">
    <property type="entry name" value="MetI-like"/>
</dbReference>
<reference evidence="9 10" key="1">
    <citation type="submission" date="2017-08" db="EMBL/GenBank/DDBJ databases">
        <title>Virgibacillus indicus sp. nov. and Virgibacillus profoundi sp. nov, two moderately halophilic bacteria isolated from marine sediment by using the Microfluidic Streak Plate.</title>
        <authorList>
            <person name="Xu B."/>
            <person name="Hu B."/>
            <person name="Wang J."/>
            <person name="Zhu Y."/>
            <person name="Huang L."/>
            <person name="Du W."/>
            <person name="Huang Y."/>
        </authorList>
    </citation>
    <scope>NUCLEOTIDE SEQUENCE [LARGE SCALE GENOMIC DNA]</scope>
    <source>
        <strain evidence="9 10">IO3-P3-H5</strain>
    </source>
</reference>
<evidence type="ECO:0000313" key="9">
    <source>
        <dbReference type="EMBL" id="PAV30652.1"/>
    </source>
</evidence>
<feature type="transmembrane region" description="Helical" evidence="7">
    <location>
        <begin position="14"/>
        <end position="34"/>
    </location>
</feature>
<dbReference type="GO" id="GO:0005886">
    <property type="term" value="C:plasma membrane"/>
    <property type="evidence" value="ECO:0007669"/>
    <property type="project" value="UniProtKB-SubCell"/>
</dbReference>
<feature type="transmembrane region" description="Helical" evidence="7">
    <location>
        <begin position="294"/>
        <end position="317"/>
    </location>
</feature>
<dbReference type="CDD" id="cd06261">
    <property type="entry name" value="TM_PBP2"/>
    <property type="match status" value="1"/>
</dbReference>
<keyword evidence="6 7" id="KW-0472">Membrane</keyword>
<sequence>MRFKRISLYVVKKIVKLVSLLLTICILSFLLVSYSPIDPVQTYVGADMMRVSPEQQENIATYWGLDESRTEQFLSWGKAVLEGNLGTSLIYRDSVADVIAERFLASLVLMGFAWVLSGIFGFLLGIVAGMREGTIVDRIIKGYCFLLASTPAFWLGLLLLMLFSVSLGWFPVGLASPAGILAEDVTFIERVRHLFLPALTLSIVGVANVALHTRQKLIEVLQSEFARFAKAKGENGFSLLWRHGLRNISLPAISLHFASFGELFGGAVLAEQVFSYPGLGQAVVQAGLGGDVPLLLGIVLFSTLFVFAGNLLADLLYKLIDPRMRKGEVQ</sequence>
<dbReference type="Proteomes" id="UP000218887">
    <property type="component" value="Unassembled WGS sequence"/>
</dbReference>
<feature type="transmembrane region" description="Helical" evidence="7">
    <location>
        <begin position="142"/>
        <end position="170"/>
    </location>
</feature>
<keyword evidence="3" id="KW-1003">Cell membrane</keyword>
<keyword evidence="10" id="KW-1185">Reference proteome</keyword>
<evidence type="ECO:0000256" key="7">
    <source>
        <dbReference type="RuleBase" id="RU363032"/>
    </source>
</evidence>
<keyword evidence="4 7" id="KW-0812">Transmembrane</keyword>
<dbReference type="SUPFAM" id="SSF161098">
    <property type="entry name" value="MetI-like"/>
    <property type="match status" value="1"/>
</dbReference>
<evidence type="ECO:0000256" key="2">
    <source>
        <dbReference type="ARBA" id="ARBA00022448"/>
    </source>
</evidence>
<proteinExistence type="inferred from homology"/>
<feature type="transmembrane region" description="Helical" evidence="7">
    <location>
        <begin position="190"/>
        <end position="211"/>
    </location>
</feature>
<feature type="transmembrane region" description="Helical" evidence="7">
    <location>
        <begin position="252"/>
        <end position="274"/>
    </location>
</feature>
<evidence type="ECO:0000259" key="8">
    <source>
        <dbReference type="PROSITE" id="PS50928"/>
    </source>
</evidence>
<dbReference type="PANTHER" id="PTHR43163:SF6">
    <property type="entry name" value="DIPEPTIDE TRANSPORT SYSTEM PERMEASE PROTEIN DPPB-RELATED"/>
    <property type="match status" value="1"/>
</dbReference>
<dbReference type="Gene3D" id="1.10.3720.10">
    <property type="entry name" value="MetI-like"/>
    <property type="match status" value="1"/>
</dbReference>
<dbReference type="AlphaFoldDB" id="A0A2A2IGI5"/>
<accession>A0A2A2IGI5</accession>
<keyword evidence="2 7" id="KW-0813">Transport</keyword>
<feature type="transmembrane region" description="Helical" evidence="7">
    <location>
        <begin position="103"/>
        <end position="130"/>
    </location>
</feature>
<dbReference type="RefSeq" id="WP_095654619.1">
    <property type="nucleotide sequence ID" value="NZ_NPOA01000003.1"/>
</dbReference>